<gene>
    <name evidence="1" type="ORF">QTN47_12650</name>
</gene>
<name>A0ABV3ZIU4_9BACT</name>
<proteinExistence type="predicted"/>
<organism evidence="1 2">
    <name type="scientific">Danxiaibacter flavus</name>
    <dbReference type="NCBI Taxonomy" id="3049108"/>
    <lineage>
        <taxon>Bacteria</taxon>
        <taxon>Pseudomonadati</taxon>
        <taxon>Bacteroidota</taxon>
        <taxon>Chitinophagia</taxon>
        <taxon>Chitinophagales</taxon>
        <taxon>Chitinophagaceae</taxon>
        <taxon>Danxiaibacter</taxon>
    </lineage>
</organism>
<dbReference type="EMBL" id="JAULBC010000003">
    <property type="protein sequence ID" value="MEX6688354.1"/>
    <property type="molecule type" value="Genomic_DNA"/>
</dbReference>
<sequence length="50" mass="5751">MDLTIDGMFNVRMREYANVQMQTGIKRLRGFTEFDSANEYAGRCANADQD</sequence>
<dbReference type="Proteomes" id="UP001560573">
    <property type="component" value="Unassembled WGS sequence"/>
</dbReference>
<evidence type="ECO:0000313" key="2">
    <source>
        <dbReference type="Proteomes" id="UP001560573"/>
    </source>
</evidence>
<keyword evidence="2" id="KW-1185">Reference proteome</keyword>
<evidence type="ECO:0000313" key="1">
    <source>
        <dbReference type="EMBL" id="MEX6688354.1"/>
    </source>
</evidence>
<comment type="caution">
    <text evidence="1">The sequence shown here is derived from an EMBL/GenBank/DDBJ whole genome shotgun (WGS) entry which is preliminary data.</text>
</comment>
<reference evidence="1 2" key="1">
    <citation type="submission" date="2023-07" db="EMBL/GenBank/DDBJ databases">
        <authorList>
            <person name="Lian W.-H."/>
        </authorList>
    </citation>
    <scope>NUCLEOTIDE SEQUENCE [LARGE SCALE GENOMIC DNA]</scope>
    <source>
        <strain evidence="1 2">SYSU DXS3180</strain>
    </source>
</reference>
<accession>A0ABV3ZIU4</accession>
<dbReference type="RefSeq" id="WP_369329762.1">
    <property type="nucleotide sequence ID" value="NZ_JAULBC010000003.1"/>
</dbReference>
<protein>
    <submittedName>
        <fullName evidence="1">Uncharacterized protein</fullName>
    </submittedName>
</protein>